<evidence type="ECO:0000313" key="1">
    <source>
        <dbReference type="EMBL" id="MBW9093619.1"/>
    </source>
</evidence>
<keyword evidence="2" id="KW-1185">Reference proteome</keyword>
<dbReference type="RefSeq" id="WP_220300352.1">
    <property type="nucleotide sequence ID" value="NZ_JAEUAW010000005.1"/>
</dbReference>
<dbReference type="InterPro" id="IPR021408">
    <property type="entry name" value="DUF3046"/>
</dbReference>
<organism evidence="1 2">
    <name type="scientific">Microbacterium jejuense</name>
    <dbReference type="NCBI Taxonomy" id="1263637"/>
    <lineage>
        <taxon>Bacteria</taxon>
        <taxon>Bacillati</taxon>
        <taxon>Actinomycetota</taxon>
        <taxon>Actinomycetes</taxon>
        <taxon>Micrococcales</taxon>
        <taxon>Microbacteriaceae</taxon>
        <taxon>Microbacterium</taxon>
    </lineage>
</organism>
<sequence>MRRSEFHRAVADEFGGRANAVVTDLVLSRVGGRTAADAIAAGVDPREVWLALCEELDVPADRRYGVGRLEPRRS</sequence>
<name>A0ABS7HKZ9_9MICO</name>
<reference evidence="1 2" key="1">
    <citation type="journal article" date="2021" name="MBio">
        <title>Poor Competitiveness of Bradyrhizobium in Pigeon Pea Root Colonization in Indian Soils.</title>
        <authorList>
            <person name="Chalasani D."/>
            <person name="Basu A."/>
            <person name="Pullabhotla S.V.S.R.N."/>
            <person name="Jorrin B."/>
            <person name="Neal A.L."/>
            <person name="Poole P.S."/>
            <person name="Podile A.R."/>
            <person name="Tkacz A."/>
        </authorList>
    </citation>
    <scope>NUCLEOTIDE SEQUENCE [LARGE SCALE GENOMIC DNA]</scope>
    <source>
        <strain evidence="1 2">HU14</strain>
    </source>
</reference>
<accession>A0ABS7HKZ9</accession>
<comment type="caution">
    <text evidence="1">The sequence shown here is derived from an EMBL/GenBank/DDBJ whole genome shotgun (WGS) entry which is preliminary data.</text>
</comment>
<dbReference type="Pfam" id="PF11248">
    <property type="entry name" value="DUF3046"/>
    <property type="match status" value="1"/>
</dbReference>
<protein>
    <submittedName>
        <fullName evidence="1">DUF3046 domain-containing protein</fullName>
    </submittedName>
</protein>
<proteinExistence type="predicted"/>
<dbReference type="EMBL" id="JAEUAW010000005">
    <property type="protein sequence ID" value="MBW9093619.1"/>
    <property type="molecule type" value="Genomic_DNA"/>
</dbReference>
<dbReference type="Proteomes" id="UP001196843">
    <property type="component" value="Unassembled WGS sequence"/>
</dbReference>
<evidence type="ECO:0000313" key="2">
    <source>
        <dbReference type="Proteomes" id="UP001196843"/>
    </source>
</evidence>
<gene>
    <name evidence="1" type="ORF">JNB62_08000</name>
</gene>